<evidence type="ECO:0000259" key="15">
    <source>
        <dbReference type="PROSITE" id="PS51669"/>
    </source>
</evidence>
<keyword evidence="4 13" id="KW-0004">4Fe-4S</keyword>
<dbReference type="EC" id="7.1.1.-" evidence="13"/>
<comment type="function">
    <text evidence="13">NDH-1 shuttles electrons from NADH, via FMN and iron-sulfur (Fe-S) centers, to quinones in the respiratory chain. Couples the redox reaction to proton translocation (for every two electrons transferred, four hydrogen ions are translocated across the cytoplasmic membrane), and thus conserves the redox energy in a proton gradient.</text>
</comment>
<dbReference type="Gene3D" id="3.40.50.740">
    <property type="match status" value="1"/>
</dbReference>
<dbReference type="GO" id="GO:0051539">
    <property type="term" value="F:4 iron, 4 sulfur cluster binding"/>
    <property type="evidence" value="ECO:0007669"/>
    <property type="project" value="UniProtKB-KW"/>
</dbReference>
<comment type="caution">
    <text evidence="17">The sequence shown here is derived from an EMBL/GenBank/DDBJ whole genome shotgun (WGS) entry which is preliminary data.</text>
</comment>
<sequence>MAKLKVDGKDIEVPDHYTLLQAAEAAGAEVPRFCFHERLSIAGNCRMCLVEVKGGPPKPQASCAMGVRDLRPGPNGEPPEMLTNSPMVKKAREGVMEFLLINHPLDCPICDQGGECDLQDQAMAFGVDSSRFHENKRAVEDKYIGPLVKTVMNRCIHCTRCVRFTTEVAGISELGLIGRGEDAEITTYLEQAMTSELQGNVVDLCPVGALTSKPFAFTARPWELTKTESIDVMDAVGSAIRVDSRGREVMRILPRVNEAVNEEWISDKTRYIWDGLRTQRLDRPYVRKNGKLAPASWAEAFAAVKDVVAKAAPEKIGAIAGDLAAVEEMYALKQLVQSLGSAGIDCRQDGAALDPSLGRASYIFNPTIEGIEHADAVLIIGTNPRFEASVLNARIRKRWRAGNMPVGVIGEVGDTRYDYEALGAGPDTLKDLAEGNGKFFQALKKAEHPLIIVGQGALSRSDGAAVLGQAAKLAQAVGAVKDGWNGFAVLHTAAARVGGLDIGFVPGEGGKDTAGILSDSEVLFLLGADELDLAKASGFVVYIGTHGDAGAHRADVILPAAAYTEKSGTYVNTEGRVQQTNRAGFAPGDAREDWAILRALSDVLGKKLPFDSLAQLRQKLYGEHPHLARVDQIAAGEAGDVTKVAKLGGRLNKAAFTSPVKDFYMTNPIARASAVMAECSALAKNGFRQAAE</sequence>
<dbReference type="InterPro" id="IPR015405">
    <property type="entry name" value="NDUFS1-like_C"/>
</dbReference>
<keyword evidence="8 13" id="KW-0408">Iron</keyword>
<evidence type="ECO:0000256" key="12">
    <source>
        <dbReference type="ARBA" id="ARBA00047712"/>
    </source>
</evidence>
<dbReference type="Pfam" id="PF00384">
    <property type="entry name" value="Molybdopterin"/>
    <property type="match status" value="1"/>
</dbReference>
<dbReference type="GO" id="GO:0046872">
    <property type="term" value="F:metal ion binding"/>
    <property type="evidence" value="ECO:0007669"/>
    <property type="project" value="UniProtKB-UniRule"/>
</dbReference>
<comment type="cofactor">
    <cofactor evidence="1 13">
        <name>[4Fe-4S] cluster</name>
        <dbReference type="ChEBI" id="CHEBI:49883"/>
    </cofactor>
</comment>
<dbReference type="InterPro" id="IPR019574">
    <property type="entry name" value="NADH_UbQ_OxRdtase_Gsu_4Fe4S-bd"/>
</dbReference>
<keyword evidence="9 13" id="KW-0411">Iron-sulfur</keyword>
<proteinExistence type="inferred from homology"/>
<dbReference type="PROSITE" id="PS00642">
    <property type="entry name" value="COMPLEX1_75K_2"/>
    <property type="match status" value="1"/>
</dbReference>
<dbReference type="PROSITE" id="PS00643">
    <property type="entry name" value="COMPLEX1_75K_3"/>
    <property type="match status" value="1"/>
</dbReference>
<dbReference type="InterPro" id="IPR006656">
    <property type="entry name" value="Mopterin_OxRdtase"/>
</dbReference>
<dbReference type="Pfam" id="PF22117">
    <property type="entry name" value="Fer4_Nqo3"/>
    <property type="match status" value="1"/>
</dbReference>
<evidence type="ECO:0000313" key="18">
    <source>
        <dbReference type="Proteomes" id="UP000094412"/>
    </source>
</evidence>
<evidence type="ECO:0000256" key="5">
    <source>
        <dbReference type="ARBA" id="ARBA00022714"/>
    </source>
</evidence>
<dbReference type="InterPro" id="IPR000283">
    <property type="entry name" value="NADH_UbQ_OxRdtase_75kDa_su_CS"/>
</dbReference>
<dbReference type="SUPFAM" id="SSF54862">
    <property type="entry name" value="4Fe-4S ferredoxins"/>
    <property type="match status" value="1"/>
</dbReference>
<evidence type="ECO:0000256" key="3">
    <source>
        <dbReference type="ARBA" id="ARBA00005404"/>
    </source>
</evidence>
<dbReference type="InterPro" id="IPR001041">
    <property type="entry name" value="2Fe-2S_ferredoxin-type"/>
</dbReference>
<dbReference type="PROSITE" id="PS51669">
    <property type="entry name" value="4FE4S_MOW_BIS_MGD"/>
    <property type="match status" value="1"/>
</dbReference>
<name>A0A1C2DNS8_9HYPH</name>
<dbReference type="FunFam" id="3.10.20.740:FF:000004">
    <property type="entry name" value="NADH-quinone oxidoreductase"/>
    <property type="match status" value="1"/>
</dbReference>
<evidence type="ECO:0000256" key="11">
    <source>
        <dbReference type="ARBA" id="ARBA00023136"/>
    </source>
</evidence>
<dbReference type="Proteomes" id="UP000094412">
    <property type="component" value="Unassembled WGS sequence"/>
</dbReference>
<evidence type="ECO:0000256" key="8">
    <source>
        <dbReference type="ARBA" id="ARBA00023004"/>
    </source>
</evidence>
<dbReference type="AlphaFoldDB" id="A0A1C2DNS8"/>
<dbReference type="CDD" id="cd00207">
    <property type="entry name" value="fer2"/>
    <property type="match status" value="1"/>
</dbReference>
<dbReference type="Pfam" id="PF22151">
    <property type="entry name" value="Fer4_NDSU1"/>
    <property type="match status" value="1"/>
</dbReference>
<dbReference type="PANTHER" id="PTHR43105:SF13">
    <property type="entry name" value="NADH-UBIQUINONE OXIDOREDUCTASE 75 KDA SUBUNIT, MITOCHONDRIAL"/>
    <property type="match status" value="1"/>
</dbReference>
<dbReference type="InterPro" id="IPR054351">
    <property type="entry name" value="NADH_UbQ_OxRdtase_ferredoxin"/>
</dbReference>
<dbReference type="GO" id="GO:0016651">
    <property type="term" value="F:oxidoreductase activity, acting on NAD(P)H"/>
    <property type="evidence" value="ECO:0007669"/>
    <property type="project" value="InterPro"/>
</dbReference>
<gene>
    <name evidence="17" type="ORF">QV13_16540</name>
</gene>
<evidence type="ECO:0000256" key="9">
    <source>
        <dbReference type="ARBA" id="ARBA00023014"/>
    </source>
</evidence>
<organism evidence="17 18">
    <name type="scientific">Mesorhizobium hungaricum</name>
    <dbReference type="NCBI Taxonomy" id="1566387"/>
    <lineage>
        <taxon>Bacteria</taxon>
        <taxon>Pseudomonadati</taxon>
        <taxon>Pseudomonadota</taxon>
        <taxon>Alphaproteobacteria</taxon>
        <taxon>Hyphomicrobiales</taxon>
        <taxon>Phyllobacteriaceae</taxon>
        <taxon>Mesorhizobium</taxon>
    </lineage>
</organism>
<dbReference type="InterPro" id="IPR036010">
    <property type="entry name" value="2Fe-2S_ferredoxin-like_sf"/>
</dbReference>
<evidence type="ECO:0000259" key="14">
    <source>
        <dbReference type="PROSITE" id="PS51085"/>
    </source>
</evidence>
<keyword evidence="10 13" id="KW-0520">NAD</keyword>
<evidence type="ECO:0000256" key="2">
    <source>
        <dbReference type="ARBA" id="ARBA00004370"/>
    </source>
</evidence>
<keyword evidence="7 13" id="KW-1278">Translocase</keyword>
<dbReference type="NCBIfam" id="TIGR01973">
    <property type="entry name" value="NuoG"/>
    <property type="match status" value="1"/>
</dbReference>
<comment type="similarity">
    <text evidence="3 13">Belongs to the complex I 75 kDa subunit family.</text>
</comment>
<dbReference type="STRING" id="1566387.QV13_16540"/>
<dbReference type="Gene3D" id="3.30.70.20">
    <property type="match status" value="1"/>
</dbReference>
<dbReference type="InterPro" id="IPR010228">
    <property type="entry name" value="NADH_UbQ_OxRdtase_Gsu"/>
</dbReference>
<dbReference type="GO" id="GO:0048038">
    <property type="term" value="F:quinone binding"/>
    <property type="evidence" value="ECO:0007669"/>
    <property type="project" value="UniProtKB-UniRule"/>
</dbReference>
<feature type="domain" description="4Fe-4S Mo/W bis-MGD-type" evidence="15">
    <location>
        <begin position="224"/>
        <end position="280"/>
    </location>
</feature>
<dbReference type="Pfam" id="PF10588">
    <property type="entry name" value="NADH-G_4Fe-4S_3"/>
    <property type="match status" value="1"/>
</dbReference>
<dbReference type="SUPFAM" id="SSF53706">
    <property type="entry name" value="Formate dehydrogenase/DMSO reductase, domains 1-3"/>
    <property type="match status" value="1"/>
</dbReference>
<feature type="domain" description="4Fe-4S His(Cys)3-ligated-type" evidence="16">
    <location>
        <begin position="87"/>
        <end position="126"/>
    </location>
</feature>
<dbReference type="GO" id="GO:0042773">
    <property type="term" value="P:ATP synthesis coupled electron transport"/>
    <property type="evidence" value="ECO:0007669"/>
    <property type="project" value="InterPro"/>
</dbReference>
<dbReference type="GO" id="GO:0051537">
    <property type="term" value="F:2 iron, 2 sulfur cluster binding"/>
    <property type="evidence" value="ECO:0007669"/>
    <property type="project" value="UniProtKB-UniRule"/>
</dbReference>
<dbReference type="Pfam" id="PF13510">
    <property type="entry name" value="Fer2_4"/>
    <property type="match status" value="1"/>
</dbReference>
<dbReference type="PROSITE" id="PS51839">
    <property type="entry name" value="4FE4S_HC3"/>
    <property type="match status" value="1"/>
</dbReference>
<dbReference type="FunFam" id="3.30.200.210:FF:000002">
    <property type="entry name" value="NADH-ubiquinone oxidoreductase 75 kDa subunit"/>
    <property type="match status" value="1"/>
</dbReference>
<dbReference type="GO" id="GO:0016020">
    <property type="term" value="C:membrane"/>
    <property type="evidence" value="ECO:0007669"/>
    <property type="project" value="UniProtKB-SubCell"/>
</dbReference>
<evidence type="ECO:0000256" key="4">
    <source>
        <dbReference type="ARBA" id="ARBA00022485"/>
    </source>
</evidence>
<evidence type="ECO:0000256" key="6">
    <source>
        <dbReference type="ARBA" id="ARBA00022723"/>
    </source>
</evidence>
<dbReference type="SUPFAM" id="SSF54292">
    <property type="entry name" value="2Fe-2S ferredoxin-like"/>
    <property type="match status" value="1"/>
</dbReference>
<dbReference type="RefSeq" id="WP_024924573.1">
    <property type="nucleotide sequence ID" value="NZ_MDEO01000033.1"/>
</dbReference>
<keyword evidence="5 13" id="KW-0001">2Fe-2S</keyword>
<feature type="domain" description="2Fe-2S ferredoxin-type" evidence="14">
    <location>
        <begin position="1"/>
        <end position="82"/>
    </location>
</feature>
<dbReference type="InterPro" id="IPR050123">
    <property type="entry name" value="Prok_molybdopt-oxidoreductase"/>
</dbReference>
<comment type="cofactor">
    <cofactor evidence="13">
        <name>[2Fe-2S] cluster</name>
        <dbReference type="ChEBI" id="CHEBI:190135"/>
    </cofactor>
    <text evidence="13">Binds 1 [2Fe-2S] cluster per subunit.</text>
</comment>
<keyword evidence="11" id="KW-0472">Membrane</keyword>
<dbReference type="GO" id="GO:0008137">
    <property type="term" value="F:NADH dehydrogenase (ubiquinone) activity"/>
    <property type="evidence" value="ECO:0007669"/>
    <property type="project" value="UniProtKB-UniRule"/>
</dbReference>
<evidence type="ECO:0000313" key="17">
    <source>
        <dbReference type="EMBL" id="OCX16427.1"/>
    </source>
</evidence>
<dbReference type="EMBL" id="MDEO01000033">
    <property type="protein sequence ID" value="OCX16427.1"/>
    <property type="molecule type" value="Genomic_DNA"/>
</dbReference>
<accession>A0A1C2DNS8</accession>
<keyword evidence="13" id="KW-0874">Quinone</keyword>
<dbReference type="PROSITE" id="PS51085">
    <property type="entry name" value="2FE2S_FER_2"/>
    <property type="match status" value="1"/>
</dbReference>
<evidence type="ECO:0000256" key="10">
    <source>
        <dbReference type="ARBA" id="ARBA00023027"/>
    </source>
</evidence>
<reference evidence="17 18" key="1">
    <citation type="submission" date="2016-08" db="EMBL/GenBank/DDBJ databases">
        <title>Whole genome sequence of Mesorhizobium sp. strain UASWS1009 isolated from industrial sewage.</title>
        <authorList>
            <person name="Crovadore J."/>
            <person name="Calmin G."/>
            <person name="Chablais R."/>
            <person name="Cochard B."/>
            <person name="Lefort F."/>
        </authorList>
    </citation>
    <scope>NUCLEOTIDE SEQUENCE [LARGE SCALE GENOMIC DNA]</scope>
    <source>
        <strain evidence="17 18">UASWS1009</strain>
    </source>
</reference>
<dbReference type="Gene3D" id="3.10.20.740">
    <property type="match status" value="1"/>
</dbReference>
<comment type="subcellular location">
    <subcellularLocation>
        <location evidence="2">Membrane</location>
    </subcellularLocation>
</comment>
<evidence type="ECO:0000256" key="1">
    <source>
        <dbReference type="ARBA" id="ARBA00001966"/>
    </source>
</evidence>
<dbReference type="Pfam" id="PF09326">
    <property type="entry name" value="NADH_dhqG_C"/>
    <property type="match status" value="1"/>
</dbReference>
<dbReference type="InterPro" id="IPR006963">
    <property type="entry name" value="Mopterin_OxRdtase_4Fe-4S_dom"/>
</dbReference>
<dbReference type="CDD" id="cd02773">
    <property type="entry name" value="MopB_Res-Cmplx1_Nad11"/>
    <property type="match status" value="1"/>
</dbReference>
<evidence type="ECO:0000256" key="13">
    <source>
        <dbReference type="RuleBase" id="RU003525"/>
    </source>
</evidence>
<protein>
    <recommendedName>
        <fullName evidence="13">NADH-quinone oxidoreductase</fullName>
        <ecNumber evidence="13">7.1.1.-</ecNumber>
    </recommendedName>
</protein>
<dbReference type="Gene3D" id="3.30.200.210">
    <property type="match status" value="1"/>
</dbReference>
<evidence type="ECO:0000259" key="16">
    <source>
        <dbReference type="PROSITE" id="PS51839"/>
    </source>
</evidence>
<comment type="catalytic activity">
    <reaction evidence="12 13">
        <text>a quinone + NADH + 5 H(+)(in) = a quinol + NAD(+) + 4 H(+)(out)</text>
        <dbReference type="Rhea" id="RHEA:57888"/>
        <dbReference type="ChEBI" id="CHEBI:15378"/>
        <dbReference type="ChEBI" id="CHEBI:24646"/>
        <dbReference type="ChEBI" id="CHEBI:57540"/>
        <dbReference type="ChEBI" id="CHEBI:57945"/>
        <dbReference type="ChEBI" id="CHEBI:132124"/>
    </reaction>
</comment>
<evidence type="ECO:0000256" key="7">
    <source>
        <dbReference type="ARBA" id="ARBA00022967"/>
    </source>
</evidence>
<keyword evidence="18" id="KW-1185">Reference proteome</keyword>
<dbReference type="PANTHER" id="PTHR43105">
    <property type="entry name" value="RESPIRATORY NITRATE REDUCTASE"/>
    <property type="match status" value="1"/>
</dbReference>
<keyword evidence="6 13" id="KW-0479">Metal-binding</keyword>
<dbReference type="SMART" id="SM00929">
    <property type="entry name" value="NADH-G_4Fe-4S_3"/>
    <property type="match status" value="1"/>
</dbReference>
<dbReference type="FunFam" id="3.30.70.20:FF:000002">
    <property type="entry name" value="NADH-ubiquinone oxidoreductase 75 kDa subunit"/>
    <property type="match status" value="1"/>
</dbReference>
<dbReference type="OrthoDB" id="9816402at2"/>